<sequence>MKNNEIAKLYFEEIWNKKNFELAYDLISKELTTRFPSTHGYGPEGLINVIKARYSIFPDLRFEIIDSVSEDNKIWVRYNFTGTHKGTFWNIKPTNQKVNFDGIILFNINLGKIIKASSIRDELTLLEQIRYLNINKDDNQ</sequence>
<comment type="caution">
    <text evidence="1">The sequence shown here is derived from an EMBL/GenBank/DDBJ whole genome shotgun (WGS) entry which is preliminary data.</text>
</comment>
<protein>
    <submittedName>
        <fullName evidence="1">Ester cyclase</fullName>
    </submittedName>
</protein>
<dbReference type="Proteomes" id="UP000775877">
    <property type="component" value="Unassembled WGS sequence"/>
</dbReference>
<dbReference type="SUPFAM" id="SSF54427">
    <property type="entry name" value="NTF2-like"/>
    <property type="match status" value="1"/>
</dbReference>
<dbReference type="PANTHER" id="PTHR38436">
    <property type="entry name" value="POLYKETIDE CYCLASE SNOAL-LIKE DOMAIN"/>
    <property type="match status" value="1"/>
</dbReference>
<dbReference type="AlphaFoldDB" id="A0A955L1K7"/>
<dbReference type="PANTHER" id="PTHR38436:SF1">
    <property type="entry name" value="ESTER CYCLASE"/>
    <property type="match status" value="1"/>
</dbReference>
<evidence type="ECO:0000313" key="1">
    <source>
        <dbReference type="EMBL" id="MCA9381046.1"/>
    </source>
</evidence>
<reference evidence="1" key="1">
    <citation type="submission" date="2020-04" db="EMBL/GenBank/DDBJ databases">
        <authorList>
            <person name="Zhang T."/>
        </authorList>
    </citation>
    <scope>NUCLEOTIDE SEQUENCE</scope>
    <source>
        <strain evidence="1">HKST-UBA13</strain>
    </source>
</reference>
<evidence type="ECO:0000313" key="2">
    <source>
        <dbReference type="Proteomes" id="UP000775877"/>
    </source>
</evidence>
<dbReference type="EMBL" id="JAGQLJ010000044">
    <property type="protein sequence ID" value="MCA9381046.1"/>
    <property type="molecule type" value="Genomic_DNA"/>
</dbReference>
<dbReference type="Gene3D" id="3.10.450.50">
    <property type="match status" value="1"/>
</dbReference>
<reference evidence="1" key="2">
    <citation type="journal article" date="2021" name="Microbiome">
        <title>Successional dynamics and alternative stable states in a saline activated sludge microbial community over 9 years.</title>
        <authorList>
            <person name="Wang Y."/>
            <person name="Ye J."/>
            <person name="Ju F."/>
            <person name="Liu L."/>
            <person name="Boyd J.A."/>
            <person name="Deng Y."/>
            <person name="Parks D.H."/>
            <person name="Jiang X."/>
            <person name="Yin X."/>
            <person name="Woodcroft B.J."/>
            <person name="Tyson G.W."/>
            <person name="Hugenholtz P."/>
            <person name="Polz M.F."/>
            <person name="Zhang T."/>
        </authorList>
    </citation>
    <scope>NUCLEOTIDE SEQUENCE</scope>
    <source>
        <strain evidence="1">HKST-UBA13</strain>
    </source>
</reference>
<gene>
    <name evidence="1" type="ORF">KC678_02175</name>
</gene>
<dbReference type="GO" id="GO:0030638">
    <property type="term" value="P:polyketide metabolic process"/>
    <property type="evidence" value="ECO:0007669"/>
    <property type="project" value="InterPro"/>
</dbReference>
<organism evidence="1 2">
    <name type="scientific">Candidatus Dojkabacteria bacterium</name>
    <dbReference type="NCBI Taxonomy" id="2099670"/>
    <lineage>
        <taxon>Bacteria</taxon>
        <taxon>Candidatus Dojkabacteria</taxon>
    </lineage>
</organism>
<dbReference type="InterPro" id="IPR009959">
    <property type="entry name" value="Cyclase_SnoaL-like"/>
</dbReference>
<proteinExistence type="predicted"/>
<dbReference type="Pfam" id="PF07366">
    <property type="entry name" value="SnoaL"/>
    <property type="match status" value="1"/>
</dbReference>
<accession>A0A955L1K7</accession>
<dbReference type="InterPro" id="IPR032710">
    <property type="entry name" value="NTF2-like_dom_sf"/>
</dbReference>
<name>A0A955L1K7_9BACT</name>